<dbReference type="Gene3D" id="3.30.300.30">
    <property type="match status" value="1"/>
</dbReference>
<dbReference type="EC" id="6.2.1.1" evidence="5"/>
<dbReference type="Proteomes" id="UP000323011">
    <property type="component" value="Unassembled WGS sequence"/>
</dbReference>
<dbReference type="OMA" id="TVHTKKI"/>
<evidence type="ECO:0000259" key="7">
    <source>
        <dbReference type="Pfam" id="PF13193"/>
    </source>
</evidence>
<feature type="domain" description="AMP-dependent synthetase/ligase" evidence="6">
    <location>
        <begin position="88"/>
        <end position="495"/>
    </location>
</feature>
<accession>A0A5A8C8Y8</accession>
<dbReference type="InterPro" id="IPR000873">
    <property type="entry name" value="AMP-dep_synth/lig_dom"/>
</dbReference>
<dbReference type="GO" id="GO:0003987">
    <property type="term" value="F:acetate-CoA ligase activity"/>
    <property type="evidence" value="ECO:0007669"/>
    <property type="project" value="UniProtKB-UniRule"/>
</dbReference>
<dbReference type="InterPro" id="IPR032387">
    <property type="entry name" value="ACAS_N"/>
</dbReference>
<dbReference type="InterPro" id="IPR025110">
    <property type="entry name" value="AMP-bd_C"/>
</dbReference>
<dbReference type="CDD" id="cd05966">
    <property type="entry name" value="ACS"/>
    <property type="match status" value="1"/>
</dbReference>
<keyword evidence="3 5" id="KW-0547">Nucleotide-binding</keyword>
<dbReference type="InterPro" id="IPR020845">
    <property type="entry name" value="AMP-binding_CS"/>
</dbReference>
<dbReference type="SUPFAM" id="SSF56801">
    <property type="entry name" value="Acetyl-CoA synthetase-like"/>
    <property type="match status" value="1"/>
</dbReference>
<keyword evidence="10" id="KW-1185">Reference proteome</keyword>
<dbReference type="PROSITE" id="PS00455">
    <property type="entry name" value="AMP_BINDING"/>
    <property type="match status" value="1"/>
</dbReference>
<evidence type="ECO:0000256" key="3">
    <source>
        <dbReference type="ARBA" id="ARBA00022741"/>
    </source>
</evidence>
<dbReference type="InterPro" id="IPR042099">
    <property type="entry name" value="ANL_N_sf"/>
</dbReference>
<name>A0A5A8C8Y8_CAFRO</name>
<evidence type="ECO:0000313" key="10">
    <source>
        <dbReference type="Proteomes" id="UP000323011"/>
    </source>
</evidence>
<dbReference type="Pfam" id="PF00501">
    <property type="entry name" value="AMP-binding"/>
    <property type="match status" value="1"/>
</dbReference>
<dbReference type="InterPro" id="IPR045851">
    <property type="entry name" value="AMP-bd_C_sf"/>
</dbReference>
<evidence type="ECO:0000259" key="6">
    <source>
        <dbReference type="Pfam" id="PF00501"/>
    </source>
</evidence>
<evidence type="ECO:0000256" key="2">
    <source>
        <dbReference type="ARBA" id="ARBA00022598"/>
    </source>
</evidence>
<dbReference type="NCBIfam" id="TIGR02188">
    <property type="entry name" value="Ac_CoA_lig_AcsA"/>
    <property type="match status" value="1"/>
</dbReference>
<comment type="similarity">
    <text evidence="1 5">Belongs to the ATP-dependent AMP-binding enzyme family.</text>
</comment>
<proteinExistence type="inferred from homology"/>
<sequence length="669" mass="72743">MEVHSHEHRHFMPKRPHGLLGLGEAKYKEMYQESINDPAAFWGRIGKTYDWFKPFDDNKVAHSDFHTPDIRWFEGGQTNISYNCLDRHVAAGLGDRPAATFEGDEGEVFPFTYSELLARVSQTANVLRDAGVSKGDRVTLCMPMIPQLMISMLACARIGAVHSVVFAGFSADAVADRIVDAGSSIVITATEGVRGGKTVPIKSIVDNAIIVAEQRGVNVTRVFVTSRNGQAGVEAREGEEGWVSGRDVNMDALAAAASPECEPVAMDAEDPLFLLYTSGSTGKPKGVLHTTAGYMVYAGETFKYIFDHPGPSGAAECSDVHFCTADVGWITGHSYLTYGPLLNGAHSVAFEGVPTYPHPGRFWEIIQKHKVTTFYTAPTALRSLMVHGDEPVLKHDLSSLRVLGTVGEPINPEAWTWYHSVVGKKQLPIVDTWWQTETGGVMITPLPGVTTLMPGSATKPFFGVKPVVLHQDGEVAEANEAGHLTIGQAWPGMMRTIFGDHERFRETYFSQFPGHYTTGDGGRIDEEGNVWIMGRMDDVINVSGHRLGTAEVESALGEHHDVVESAVVGAPHAIKGEGIYCFVTLRAGATPSDELRAALKQTVRKSIGPIASPDAIHFTQELPKTRSGKIMRRILRKIAAGDEEEMGDTSTLADSSVVGRLMKSRQAFA</sequence>
<dbReference type="FunFam" id="3.40.50.12780:FF:000001">
    <property type="entry name" value="Acetyl-coenzyme A synthetase"/>
    <property type="match status" value="1"/>
</dbReference>
<dbReference type="Pfam" id="PF13193">
    <property type="entry name" value="AMP-binding_C"/>
    <property type="match status" value="1"/>
</dbReference>
<organism evidence="9 10">
    <name type="scientific">Cafeteria roenbergensis</name>
    <name type="common">Marine flagellate</name>
    <dbReference type="NCBI Taxonomy" id="33653"/>
    <lineage>
        <taxon>Eukaryota</taxon>
        <taxon>Sar</taxon>
        <taxon>Stramenopiles</taxon>
        <taxon>Bigyra</taxon>
        <taxon>Opalozoa</taxon>
        <taxon>Bicosoecida</taxon>
        <taxon>Cafeteriaceae</taxon>
        <taxon>Cafeteria</taxon>
    </lineage>
</organism>
<dbReference type="InterPro" id="IPR011904">
    <property type="entry name" value="Ac_CoA_lig"/>
</dbReference>
<gene>
    <name evidence="9" type="ORF">FNF29_06708</name>
</gene>
<dbReference type="NCBIfam" id="NF001208">
    <property type="entry name" value="PRK00174.1"/>
    <property type="match status" value="1"/>
</dbReference>
<dbReference type="GO" id="GO:0005524">
    <property type="term" value="F:ATP binding"/>
    <property type="evidence" value="ECO:0007669"/>
    <property type="project" value="UniProtKB-UniRule"/>
</dbReference>
<dbReference type="GO" id="GO:0019427">
    <property type="term" value="P:acetyl-CoA biosynthetic process from acetate"/>
    <property type="evidence" value="ECO:0007669"/>
    <property type="project" value="InterPro"/>
</dbReference>
<comment type="caution">
    <text evidence="9">The sequence shown here is derived from an EMBL/GenBank/DDBJ whole genome shotgun (WGS) entry which is preliminary data.</text>
</comment>
<dbReference type="EMBL" id="VLTN01000054">
    <property type="protein sequence ID" value="KAA0148321.1"/>
    <property type="molecule type" value="Genomic_DNA"/>
</dbReference>
<keyword evidence="2 5" id="KW-0436">Ligase</keyword>
<evidence type="ECO:0000313" key="9">
    <source>
        <dbReference type="EMBL" id="KAA0148321.1"/>
    </source>
</evidence>
<evidence type="ECO:0000256" key="5">
    <source>
        <dbReference type="RuleBase" id="RU361147"/>
    </source>
</evidence>
<evidence type="ECO:0000259" key="8">
    <source>
        <dbReference type="Pfam" id="PF16177"/>
    </source>
</evidence>
<evidence type="ECO:0000256" key="4">
    <source>
        <dbReference type="ARBA" id="ARBA00022840"/>
    </source>
</evidence>
<dbReference type="GO" id="GO:0016208">
    <property type="term" value="F:AMP binding"/>
    <property type="evidence" value="ECO:0007669"/>
    <property type="project" value="InterPro"/>
</dbReference>
<feature type="domain" description="AMP-binding enzyme C-terminal" evidence="7">
    <location>
        <begin position="551"/>
        <end position="629"/>
    </location>
</feature>
<dbReference type="PANTHER" id="PTHR24095">
    <property type="entry name" value="ACETYL-COENZYME A SYNTHETASE"/>
    <property type="match status" value="1"/>
</dbReference>
<keyword evidence="4 5" id="KW-0067">ATP-binding</keyword>
<dbReference type="AlphaFoldDB" id="A0A5A8C8Y8"/>
<dbReference type="Pfam" id="PF16177">
    <property type="entry name" value="ACAS_N"/>
    <property type="match status" value="1"/>
</dbReference>
<dbReference type="PANTHER" id="PTHR24095:SF14">
    <property type="entry name" value="ACETYL-COENZYME A SYNTHETASE 1"/>
    <property type="match status" value="1"/>
</dbReference>
<dbReference type="Gene3D" id="3.40.50.12780">
    <property type="entry name" value="N-terminal domain of ligase-like"/>
    <property type="match status" value="1"/>
</dbReference>
<reference evidence="9 10" key="1">
    <citation type="submission" date="2019-07" db="EMBL/GenBank/DDBJ databases">
        <title>Genomes of Cafeteria roenbergensis.</title>
        <authorList>
            <person name="Fischer M.G."/>
            <person name="Hackl T."/>
            <person name="Roman M."/>
        </authorList>
    </citation>
    <scope>NUCLEOTIDE SEQUENCE [LARGE SCALE GENOMIC DNA]</scope>
    <source>
        <strain evidence="9 10">BVI</strain>
    </source>
</reference>
<protein>
    <recommendedName>
        <fullName evidence="5">Acetyl-coenzyme A synthetase</fullName>
        <ecNumber evidence="5">6.2.1.1</ecNumber>
    </recommendedName>
</protein>
<dbReference type="FunFam" id="3.30.300.30:FF:000004">
    <property type="entry name" value="Acetyl-coenzyme A synthetase"/>
    <property type="match status" value="1"/>
</dbReference>
<evidence type="ECO:0000256" key="1">
    <source>
        <dbReference type="ARBA" id="ARBA00006432"/>
    </source>
</evidence>
<feature type="domain" description="Acetyl-coenzyme A synthetase N-terminal" evidence="8">
    <location>
        <begin position="27"/>
        <end position="84"/>
    </location>
</feature>
<comment type="catalytic activity">
    <reaction evidence="5">
        <text>acetate + ATP + CoA = acetyl-CoA + AMP + diphosphate</text>
        <dbReference type="Rhea" id="RHEA:23176"/>
        <dbReference type="ChEBI" id="CHEBI:30089"/>
        <dbReference type="ChEBI" id="CHEBI:30616"/>
        <dbReference type="ChEBI" id="CHEBI:33019"/>
        <dbReference type="ChEBI" id="CHEBI:57287"/>
        <dbReference type="ChEBI" id="CHEBI:57288"/>
        <dbReference type="ChEBI" id="CHEBI:456215"/>
        <dbReference type="EC" id="6.2.1.1"/>
    </reaction>
</comment>